<accession>G0KZG6</accession>
<evidence type="ECO:0000313" key="1">
    <source>
        <dbReference type="EMBL" id="CAZ98457.1"/>
    </source>
</evidence>
<keyword evidence="2" id="KW-1185">Reference proteome</keyword>
<protein>
    <submittedName>
        <fullName evidence="1">Uncharacterized protein</fullName>
    </submittedName>
</protein>
<evidence type="ECO:0000313" key="2">
    <source>
        <dbReference type="Proteomes" id="UP000008898"/>
    </source>
</evidence>
<reference evidence="2" key="1">
    <citation type="submission" date="2009-07" db="EMBL/GenBank/DDBJ databases">
        <title>Complete genome sequence of Zobellia galactanivorans Dsij.</title>
        <authorList>
            <consortium name="Genoscope - CEA"/>
        </authorList>
    </citation>
    <scope>NUCLEOTIDE SEQUENCE [LARGE SCALE GENOMIC DNA]</scope>
    <source>
        <strain evidence="2">DSM 12802 / CCUG 47099 / CIP 106680 / NCIMB 13871 / Dsij</strain>
    </source>
</reference>
<reference evidence="1 2" key="2">
    <citation type="journal article" date="2012" name="Environ. Microbiol.">
        <title>Characterization of the first alginolytic operons in a marine bacterium: from their emergence in marine Flavobacteriia to their independent transfers to marine Proteobacteria and human gut Bacteroides.</title>
        <authorList>
            <person name="Thomas F."/>
            <person name="Barbeyron T."/>
            <person name="Tonon T."/>
            <person name="Genicot S."/>
            <person name="Czjzek M."/>
            <person name="Michel G."/>
        </authorList>
    </citation>
    <scope>NUCLEOTIDE SEQUENCE [LARGE SCALE GENOMIC DNA]</scope>
    <source>
        <strain evidence="2">DSM 12802 / CCUG 47099 / CIP 106680 / NCIMB 13871 / Dsij</strain>
    </source>
</reference>
<name>G0KZG6_ZOBGA</name>
<dbReference type="HOGENOM" id="CLU_2573171_0_0_10"/>
<gene>
    <name evidence="1" type="ordered locus">zobellia_4322</name>
</gene>
<dbReference type="AlphaFoldDB" id="G0KZG6"/>
<organism evidence="1 2">
    <name type="scientific">Zobellia galactanivorans (strain DSM 12802 / CCUG 47099 / CIP 106680 / NCIMB 13871 / Dsij)</name>
    <dbReference type="NCBI Taxonomy" id="63186"/>
    <lineage>
        <taxon>Bacteria</taxon>
        <taxon>Pseudomonadati</taxon>
        <taxon>Bacteroidota</taxon>
        <taxon>Flavobacteriia</taxon>
        <taxon>Flavobacteriales</taxon>
        <taxon>Flavobacteriaceae</taxon>
        <taxon>Zobellia</taxon>
    </lineage>
</organism>
<dbReference type="KEGG" id="zga:ZOBELLIA_4322"/>
<proteinExistence type="predicted"/>
<dbReference type="EMBL" id="FP476056">
    <property type="protein sequence ID" value="CAZ98457.1"/>
    <property type="molecule type" value="Genomic_DNA"/>
</dbReference>
<sequence length="81" mass="8868">MDKQKYGLTLVPTNWLISLAPCSLMQVAISVLEILDNKFKPAKVGHKSCWASKKKLISGSSSCFFIKPLTATTNTGTTHKN</sequence>
<dbReference type="Proteomes" id="UP000008898">
    <property type="component" value="Chromosome"/>
</dbReference>